<proteinExistence type="predicted"/>
<accession>A0A3G2UVW5</accession>
<sequence length="196" mass="21388">MGRRAAGAPFVPTLRLILASCLLALPMTVRASEAVTITSPEPLPAAHDRARLFLGGSIDMGKATDWQRDMIAALADEKVTILNPRRADWNPAWKPEASDPHFRQQVEWELAALDSADIIILYLAPGTQSPVSLLEMGLHARSGKLVVLCPDGFWRKGNVDITAARYGVEQVSTIEELTRLVRRRIGALNKALSAAD</sequence>
<evidence type="ECO:0000313" key="3">
    <source>
        <dbReference type="Proteomes" id="UP000280708"/>
    </source>
</evidence>
<organism evidence="2 3">
    <name type="scientific">Sphingobium yanoikuyae</name>
    <name type="common">Sphingomonas yanoikuyae</name>
    <dbReference type="NCBI Taxonomy" id="13690"/>
    <lineage>
        <taxon>Bacteria</taxon>
        <taxon>Pseudomonadati</taxon>
        <taxon>Pseudomonadota</taxon>
        <taxon>Alphaproteobacteria</taxon>
        <taxon>Sphingomonadales</taxon>
        <taxon>Sphingomonadaceae</taxon>
        <taxon>Sphingobium</taxon>
    </lineage>
</organism>
<dbReference type="AlphaFoldDB" id="A0A3G2UVW5"/>
<feature type="signal peptide" evidence="1">
    <location>
        <begin position="1"/>
        <end position="31"/>
    </location>
</feature>
<protein>
    <recommendedName>
        <fullName evidence="4">Nucleoside 2-deoxyribosyltransferase</fullName>
    </recommendedName>
</protein>
<gene>
    <name evidence="2" type="ORF">EBF16_06380</name>
</gene>
<dbReference type="Pfam" id="PF15891">
    <property type="entry name" value="Nuc_deoxyri_tr2"/>
    <property type="match status" value="1"/>
</dbReference>
<evidence type="ECO:0000313" key="2">
    <source>
        <dbReference type="EMBL" id="AYO76611.1"/>
    </source>
</evidence>
<keyword evidence="1" id="KW-0732">Signal</keyword>
<feature type="chain" id="PRO_5018328940" description="Nucleoside 2-deoxyribosyltransferase" evidence="1">
    <location>
        <begin position="32"/>
        <end position="196"/>
    </location>
</feature>
<dbReference type="Proteomes" id="UP000280708">
    <property type="component" value="Chromosome"/>
</dbReference>
<dbReference type="InterPro" id="IPR039470">
    <property type="entry name" value="Nuc_deoxyri_tr2"/>
</dbReference>
<dbReference type="EMBL" id="CP033230">
    <property type="protein sequence ID" value="AYO76611.1"/>
    <property type="molecule type" value="Genomic_DNA"/>
</dbReference>
<dbReference type="Gene3D" id="3.40.50.450">
    <property type="match status" value="1"/>
</dbReference>
<evidence type="ECO:0008006" key="4">
    <source>
        <dbReference type="Google" id="ProtNLM"/>
    </source>
</evidence>
<reference evidence="2 3" key="1">
    <citation type="submission" date="2018-10" db="EMBL/GenBank/DDBJ databases">
        <title>Characterization and genome analysis of a novel bacterium Sphingobium yanoikuyae SJTF8 capable of degrading PAHs.</title>
        <authorList>
            <person name="Yin C."/>
            <person name="Xiong W."/>
            <person name="Liang R."/>
        </authorList>
    </citation>
    <scope>NUCLEOTIDE SEQUENCE [LARGE SCALE GENOMIC DNA]</scope>
    <source>
        <strain evidence="2 3">SJTF8</strain>
    </source>
</reference>
<evidence type="ECO:0000256" key="1">
    <source>
        <dbReference type="SAM" id="SignalP"/>
    </source>
</evidence>
<name>A0A3G2UVW5_SPHYA</name>
<dbReference type="RefSeq" id="WP_122129512.1">
    <property type="nucleotide sequence ID" value="NZ_CP033230.1"/>
</dbReference>